<keyword evidence="1" id="KW-0315">Glutamine amidotransferase</keyword>
<evidence type="ECO:0000313" key="2">
    <source>
        <dbReference type="Proteomes" id="UP000658258"/>
    </source>
</evidence>
<organism evidence="1 2">
    <name type="scientific">Roseivirga thermotolerans</name>
    <dbReference type="NCBI Taxonomy" id="1758176"/>
    <lineage>
        <taxon>Bacteria</taxon>
        <taxon>Pseudomonadati</taxon>
        <taxon>Bacteroidota</taxon>
        <taxon>Cytophagia</taxon>
        <taxon>Cytophagales</taxon>
        <taxon>Roseivirgaceae</taxon>
        <taxon>Roseivirga</taxon>
    </lineage>
</organism>
<dbReference type="Proteomes" id="UP000658258">
    <property type="component" value="Unassembled WGS sequence"/>
</dbReference>
<accession>A0ABQ3IA45</accession>
<dbReference type="Pfam" id="PF07722">
    <property type="entry name" value="Peptidase_C26"/>
    <property type="match status" value="1"/>
</dbReference>
<dbReference type="PANTHER" id="PTHR43235">
    <property type="entry name" value="GLUTAMINE AMIDOTRANSFERASE PB2B2.05-RELATED"/>
    <property type="match status" value="1"/>
</dbReference>
<dbReference type="SUPFAM" id="SSF52317">
    <property type="entry name" value="Class I glutamine amidotransferase-like"/>
    <property type="match status" value="1"/>
</dbReference>
<sequence>MRITRADSYEEYRDSIAQDWNKFMASKFSKDQYMFIPNIEDSVTTFVRDWGIDMIFLSGGEDIGTDKSRDNTETMLIKYALDSKIPLIGVCRGMQMINAFFGGNTVDGGETFRKRHVAHDHEIFFLKKRRVVNSYHSRKITENSLGKGLSALGFDSVDGTVEALGYKHVLGLMWHPERERDIDKDTADIIINHIREYGK</sequence>
<dbReference type="PANTHER" id="PTHR43235:SF1">
    <property type="entry name" value="GLUTAMINE AMIDOTRANSFERASE PB2B2.05-RELATED"/>
    <property type="match status" value="1"/>
</dbReference>
<comment type="caution">
    <text evidence="1">The sequence shown here is derived from an EMBL/GenBank/DDBJ whole genome shotgun (WGS) entry which is preliminary data.</text>
</comment>
<dbReference type="InterPro" id="IPR011697">
    <property type="entry name" value="Peptidase_C26"/>
</dbReference>
<evidence type="ECO:0000313" key="1">
    <source>
        <dbReference type="EMBL" id="GHE68537.1"/>
    </source>
</evidence>
<dbReference type="EMBL" id="BNAG01000003">
    <property type="protein sequence ID" value="GHE68537.1"/>
    <property type="molecule type" value="Genomic_DNA"/>
</dbReference>
<reference evidence="2" key="1">
    <citation type="journal article" date="2019" name="Int. J. Syst. Evol. Microbiol.">
        <title>The Global Catalogue of Microorganisms (GCM) 10K type strain sequencing project: providing services to taxonomists for standard genome sequencing and annotation.</title>
        <authorList>
            <consortium name="The Broad Institute Genomics Platform"/>
            <consortium name="The Broad Institute Genome Sequencing Center for Infectious Disease"/>
            <person name="Wu L."/>
            <person name="Ma J."/>
        </authorList>
    </citation>
    <scope>NUCLEOTIDE SEQUENCE [LARGE SCALE GENOMIC DNA]</scope>
    <source>
        <strain evidence="2">CGMCC 1.15111</strain>
    </source>
</reference>
<dbReference type="PROSITE" id="PS51273">
    <property type="entry name" value="GATASE_TYPE_1"/>
    <property type="match status" value="1"/>
</dbReference>
<protein>
    <submittedName>
        <fullName evidence="1">Glutamine amidotransferase</fullName>
    </submittedName>
</protein>
<dbReference type="InterPro" id="IPR029062">
    <property type="entry name" value="Class_I_gatase-like"/>
</dbReference>
<gene>
    <name evidence="1" type="ORF">GCM10011340_25410</name>
</gene>
<name>A0ABQ3IA45_9BACT</name>
<dbReference type="Gene3D" id="3.40.50.880">
    <property type="match status" value="1"/>
</dbReference>
<keyword evidence="2" id="KW-1185">Reference proteome</keyword>
<proteinExistence type="predicted"/>
<dbReference type="InterPro" id="IPR044668">
    <property type="entry name" value="PuuD-like"/>
</dbReference>